<feature type="domain" description="RNA polymerase sigma factor 70 region 4 type 2" evidence="7">
    <location>
        <begin position="107"/>
        <end position="154"/>
    </location>
</feature>
<dbReference type="Pfam" id="PF08281">
    <property type="entry name" value="Sigma70_r4_2"/>
    <property type="match status" value="1"/>
</dbReference>
<keyword evidence="5" id="KW-0804">Transcription</keyword>
<evidence type="ECO:0000313" key="9">
    <source>
        <dbReference type="Proteomes" id="UP000618460"/>
    </source>
</evidence>
<dbReference type="GO" id="GO:0006352">
    <property type="term" value="P:DNA-templated transcription initiation"/>
    <property type="evidence" value="ECO:0007669"/>
    <property type="project" value="InterPro"/>
</dbReference>
<evidence type="ECO:0000259" key="7">
    <source>
        <dbReference type="Pfam" id="PF08281"/>
    </source>
</evidence>
<keyword evidence="4" id="KW-0238">DNA-binding</keyword>
<dbReference type="SUPFAM" id="SSF88659">
    <property type="entry name" value="Sigma3 and sigma4 domains of RNA polymerase sigma factors"/>
    <property type="match status" value="1"/>
</dbReference>
<name>A0A917WU23_9BACI</name>
<reference evidence="8" key="2">
    <citation type="submission" date="2020-09" db="EMBL/GenBank/DDBJ databases">
        <authorList>
            <person name="Sun Q."/>
            <person name="Zhou Y."/>
        </authorList>
    </citation>
    <scope>NUCLEOTIDE SEQUENCE</scope>
    <source>
        <strain evidence="8">CGMCC 1.6333</strain>
    </source>
</reference>
<dbReference type="CDD" id="cd06171">
    <property type="entry name" value="Sigma70_r4"/>
    <property type="match status" value="1"/>
</dbReference>
<sequence length="164" mass="19349">MKDDIFSEIYITYFPYVYRYLYGLTYHNQIAEDLTQDTFIKAFSILQAPNENIKSWLLVVAHNHYVDYVKKNRRLVFREESLFDRIKTKDFTDQLILNESTGSAFGLIKRLPEKQRQVILLCLVNEVSYQQAGVILGISVSAVTNLIYRARKTLRDLRRQTDEQ</sequence>
<dbReference type="InterPro" id="IPR013324">
    <property type="entry name" value="RNA_pol_sigma_r3/r4-like"/>
</dbReference>
<evidence type="ECO:0000256" key="2">
    <source>
        <dbReference type="ARBA" id="ARBA00023015"/>
    </source>
</evidence>
<dbReference type="GO" id="GO:0016987">
    <property type="term" value="F:sigma factor activity"/>
    <property type="evidence" value="ECO:0007669"/>
    <property type="project" value="UniProtKB-KW"/>
</dbReference>
<dbReference type="RefSeq" id="WP_162879149.1">
    <property type="nucleotide sequence ID" value="NZ_BMLG01000005.1"/>
</dbReference>
<gene>
    <name evidence="8" type="ORF">GCM10011351_13380</name>
</gene>
<keyword evidence="9" id="KW-1185">Reference proteome</keyword>
<accession>A0A917WU23</accession>
<dbReference type="Proteomes" id="UP000618460">
    <property type="component" value="Unassembled WGS sequence"/>
</dbReference>
<dbReference type="InterPro" id="IPR007627">
    <property type="entry name" value="RNA_pol_sigma70_r2"/>
</dbReference>
<dbReference type="InterPro" id="IPR039425">
    <property type="entry name" value="RNA_pol_sigma-70-like"/>
</dbReference>
<dbReference type="GO" id="GO:0003677">
    <property type="term" value="F:DNA binding"/>
    <property type="evidence" value="ECO:0007669"/>
    <property type="project" value="UniProtKB-KW"/>
</dbReference>
<dbReference type="NCBIfam" id="TIGR02937">
    <property type="entry name" value="sigma70-ECF"/>
    <property type="match status" value="1"/>
</dbReference>
<dbReference type="Gene3D" id="1.10.1740.10">
    <property type="match status" value="1"/>
</dbReference>
<dbReference type="PANTHER" id="PTHR43133:SF8">
    <property type="entry name" value="RNA POLYMERASE SIGMA FACTOR HI_1459-RELATED"/>
    <property type="match status" value="1"/>
</dbReference>
<keyword evidence="2" id="KW-0805">Transcription regulation</keyword>
<evidence type="ECO:0000256" key="4">
    <source>
        <dbReference type="ARBA" id="ARBA00023125"/>
    </source>
</evidence>
<evidence type="ECO:0000259" key="6">
    <source>
        <dbReference type="Pfam" id="PF04542"/>
    </source>
</evidence>
<keyword evidence="3" id="KW-0731">Sigma factor</keyword>
<dbReference type="Pfam" id="PF04542">
    <property type="entry name" value="Sigma70_r2"/>
    <property type="match status" value="1"/>
</dbReference>
<organism evidence="8 9">
    <name type="scientific">Paraliobacillus quinghaiensis</name>
    <dbReference type="NCBI Taxonomy" id="470815"/>
    <lineage>
        <taxon>Bacteria</taxon>
        <taxon>Bacillati</taxon>
        <taxon>Bacillota</taxon>
        <taxon>Bacilli</taxon>
        <taxon>Bacillales</taxon>
        <taxon>Bacillaceae</taxon>
        <taxon>Paraliobacillus</taxon>
    </lineage>
</organism>
<evidence type="ECO:0008006" key="10">
    <source>
        <dbReference type="Google" id="ProtNLM"/>
    </source>
</evidence>
<feature type="domain" description="RNA polymerase sigma-70 region 2" evidence="6">
    <location>
        <begin position="11"/>
        <end position="74"/>
    </location>
</feature>
<dbReference type="InterPro" id="IPR013249">
    <property type="entry name" value="RNA_pol_sigma70_r4_t2"/>
</dbReference>
<dbReference type="InterPro" id="IPR036388">
    <property type="entry name" value="WH-like_DNA-bd_sf"/>
</dbReference>
<dbReference type="InterPro" id="IPR013325">
    <property type="entry name" value="RNA_pol_sigma_r2"/>
</dbReference>
<protein>
    <recommendedName>
        <fullName evidence="10">RNA polymerase sigma factor</fullName>
    </recommendedName>
</protein>
<reference evidence="8" key="1">
    <citation type="journal article" date="2014" name="Int. J. Syst. Evol. Microbiol.">
        <title>Complete genome sequence of Corynebacterium casei LMG S-19264T (=DSM 44701T), isolated from a smear-ripened cheese.</title>
        <authorList>
            <consortium name="US DOE Joint Genome Institute (JGI-PGF)"/>
            <person name="Walter F."/>
            <person name="Albersmeier A."/>
            <person name="Kalinowski J."/>
            <person name="Ruckert C."/>
        </authorList>
    </citation>
    <scope>NUCLEOTIDE SEQUENCE</scope>
    <source>
        <strain evidence="8">CGMCC 1.6333</strain>
    </source>
</reference>
<evidence type="ECO:0000256" key="5">
    <source>
        <dbReference type="ARBA" id="ARBA00023163"/>
    </source>
</evidence>
<dbReference type="EMBL" id="BMLG01000005">
    <property type="protein sequence ID" value="GGM28716.1"/>
    <property type="molecule type" value="Genomic_DNA"/>
</dbReference>
<dbReference type="AlphaFoldDB" id="A0A917WU23"/>
<comment type="similarity">
    <text evidence="1">Belongs to the sigma-70 factor family. ECF subfamily.</text>
</comment>
<evidence type="ECO:0000313" key="8">
    <source>
        <dbReference type="EMBL" id="GGM28716.1"/>
    </source>
</evidence>
<dbReference type="Gene3D" id="1.10.10.10">
    <property type="entry name" value="Winged helix-like DNA-binding domain superfamily/Winged helix DNA-binding domain"/>
    <property type="match status" value="1"/>
</dbReference>
<evidence type="ECO:0000256" key="1">
    <source>
        <dbReference type="ARBA" id="ARBA00010641"/>
    </source>
</evidence>
<dbReference type="SUPFAM" id="SSF88946">
    <property type="entry name" value="Sigma2 domain of RNA polymerase sigma factors"/>
    <property type="match status" value="1"/>
</dbReference>
<dbReference type="PANTHER" id="PTHR43133">
    <property type="entry name" value="RNA POLYMERASE ECF-TYPE SIGMA FACTO"/>
    <property type="match status" value="1"/>
</dbReference>
<comment type="caution">
    <text evidence="8">The sequence shown here is derived from an EMBL/GenBank/DDBJ whole genome shotgun (WGS) entry which is preliminary data.</text>
</comment>
<proteinExistence type="inferred from homology"/>
<dbReference type="InterPro" id="IPR014284">
    <property type="entry name" value="RNA_pol_sigma-70_dom"/>
</dbReference>
<evidence type="ECO:0000256" key="3">
    <source>
        <dbReference type="ARBA" id="ARBA00023082"/>
    </source>
</evidence>